<sequence>MTQKTYLPDDHSLNDEGAAYDDALHLIGLELSMPVSQSLRLRGSTQWAYGGNVGSFAEGLFGVVYESDYKLLDRIGLSAGYDVGVSGGGDMDVDDGFIHQAQLGLIVQLNESLSLAFMGGKMMSFGGAFKADLLQLQLNWDRTSLVQ</sequence>
<dbReference type="EMBL" id="MPRL01000002">
    <property type="protein sequence ID" value="OOZ42168.1"/>
    <property type="molecule type" value="Genomic_DNA"/>
</dbReference>
<keyword evidence="2" id="KW-1185">Reference proteome</keyword>
<evidence type="ECO:0000313" key="2">
    <source>
        <dbReference type="Proteomes" id="UP000191110"/>
    </source>
</evidence>
<proteinExistence type="predicted"/>
<dbReference type="Proteomes" id="UP000191110">
    <property type="component" value="Unassembled WGS sequence"/>
</dbReference>
<accession>A0A1T2LAN3</accession>
<organism evidence="1 2">
    <name type="scientific">Solemya pervernicosa gill symbiont</name>
    <dbReference type="NCBI Taxonomy" id="642797"/>
    <lineage>
        <taxon>Bacteria</taxon>
        <taxon>Pseudomonadati</taxon>
        <taxon>Pseudomonadota</taxon>
        <taxon>Gammaproteobacteria</taxon>
        <taxon>sulfur-oxidizing symbionts</taxon>
    </lineage>
</organism>
<evidence type="ECO:0008006" key="3">
    <source>
        <dbReference type="Google" id="ProtNLM"/>
    </source>
</evidence>
<reference evidence="1 2" key="1">
    <citation type="submission" date="2016-11" db="EMBL/GenBank/DDBJ databases">
        <title>Mixed transmission modes and dynamic genome evolution in an obligate animal-bacterial symbiosis.</title>
        <authorList>
            <person name="Russell S.L."/>
            <person name="Corbett-Detig R.B."/>
            <person name="Cavanaugh C.M."/>
        </authorList>
    </citation>
    <scope>NUCLEOTIDE SEQUENCE [LARGE SCALE GENOMIC DNA]</scope>
    <source>
        <strain evidence="1">Sveles-Q1</strain>
    </source>
</reference>
<dbReference type="AlphaFoldDB" id="A0A1T2LAN3"/>
<comment type="caution">
    <text evidence="1">The sequence shown here is derived from an EMBL/GenBank/DDBJ whole genome shotgun (WGS) entry which is preliminary data.</text>
</comment>
<gene>
    <name evidence="1" type="ORF">BOW53_00895</name>
</gene>
<name>A0A1T2LAN3_9GAMM</name>
<evidence type="ECO:0000313" key="1">
    <source>
        <dbReference type="EMBL" id="OOZ42168.1"/>
    </source>
</evidence>
<protein>
    <recommendedName>
        <fullName evidence="3">Autotransporter domain-containing protein</fullName>
    </recommendedName>
</protein>
<dbReference type="RefSeq" id="WP_078482195.1">
    <property type="nucleotide sequence ID" value="NZ_MPRL01000002.1"/>
</dbReference>